<dbReference type="GeneTree" id="ENSGT00390000014593"/>
<proteinExistence type="predicted"/>
<dbReference type="Pfam" id="PF15139">
    <property type="entry name" value="CFAP95"/>
    <property type="match status" value="1"/>
</dbReference>
<dbReference type="PANTHER" id="PTHR35069:SF1">
    <property type="entry name" value="CILIA- AND FLAGELLA-ASSOCIATED PROTEIN 95"/>
    <property type="match status" value="1"/>
</dbReference>
<sequence>MAQYVMEGSFKPELPETKGSLYLRSKYMHYARPTLVSGWHQSREAEPKDYDLEAVPIGKKTLSHSTYRRFGDTECKNWKTTTEEHLSQVHLKKDYEVKKIFKLVNEENIDTINVPRQNGDPEQHYGVVLPQHSKDHGQMHLETTYCTDYVQPYEYSPTKYPEFPNYSSAYKKCHSQFTDTADYRRFGRNTWQDESGMYSNKQIKQMVFKPTCPITPHL</sequence>
<dbReference type="Proteomes" id="UP000694569">
    <property type="component" value="Unplaced"/>
</dbReference>
<dbReference type="AlphaFoldDB" id="A0A8C5WDV2"/>
<dbReference type="GO" id="GO:0005886">
    <property type="term" value="C:plasma membrane"/>
    <property type="evidence" value="ECO:0007669"/>
    <property type="project" value="TreeGrafter"/>
</dbReference>
<dbReference type="PANTHER" id="PTHR35069">
    <property type="entry name" value="PROTEIN C9ORF135"/>
    <property type="match status" value="1"/>
</dbReference>
<accession>A0A8C5WDV2</accession>
<dbReference type="OrthoDB" id="309575at2759"/>
<name>A0A8C5WDV2_9ANUR</name>
<dbReference type="InterPro" id="IPR027905">
    <property type="entry name" value="CFAP95"/>
</dbReference>
<keyword evidence="2" id="KW-1185">Reference proteome</keyword>
<gene>
    <name evidence="1" type="primary">CFAP95</name>
</gene>
<reference evidence="1" key="2">
    <citation type="submission" date="2025-09" db="UniProtKB">
        <authorList>
            <consortium name="Ensembl"/>
        </authorList>
    </citation>
    <scope>IDENTIFICATION</scope>
</reference>
<dbReference type="Ensembl" id="ENSLLET00000032051.1">
    <property type="protein sequence ID" value="ENSLLEP00000030865.1"/>
    <property type="gene ID" value="ENSLLEG00000019552.1"/>
</dbReference>
<evidence type="ECO:0000313" key="1">
    <source>
        <dbReference type="Ensembl" id="ENSLLEP00000030865.1"/>
    </source>
</evidence>
<reference evidence="1" key="1">
    <citation type="submission" date="2025-08" db="UniProtKB">
        <authorList>
            <consortium name="Ensembl"/>
        </authorList>
    </citation>
    <scope>IDENTIFICATION</scope>
</reference>
<organism evidence="1 2">
    <name type="scientific">Leptobrachium leishanense</name>
    <name type="common">Leishan spiny toad</name>
    <dbReference type="NCBI Taxonomy" id="445787"/>
    <lineage>
        <taxon>Eukaryota</taxon>
        <taxon>Metazoa</taxon>
        <taxon>Chordata</taxon>
        <taxon>Craniata</taxon>
        <taxon>Vertebrata</taxon>
        <taxon>Euteleostomi</taxon>
        <taxon>Amphibia</taxon>
        <taxon>Batrachia</taxon>
        <taxon>Anura</taxon>
        <taxon>Pelobatoidea</taxon>
        <taxon>Megophryidae</taxon>
        <taxon>Leptobrachium</taxon>
    </lineage>
</organism>
<protein>
    <submittedName>
        <fullName evidence="1">Cilia and flagella associated protein 95</fullName>
    </submittedName>
</protein>
<evidence type="ECO:0000313" key="2">
    <source>
        <dbReference type="Proteomes" id="UP000694569"/>
    </source>
</evidence>